<evidence type="ECO:0000313" key="2">
    <source>
        <dbReference type="Proteomes" id="UP000237839"/>
    </source>
</evidence>
<comment type="caution">
    <text evidence="1">The sequence shown here is derived from an EMBL/GenBank/DDBJ whole genome shotgun (WGS) entry which is preliminary data.</text>
</comment>
<dbReference type="AlphaFoldDB" id="A0A2S9GW27"/>
<protein>
    <submittedName>
        <fullName evidence="1">Uncharacterized protein</fullName>
    </submittedName>
</protein>
<name>A0A2S9GW27_9BURK</name>
<keyword evidence="2" id="KW-1185">Reference proteome</keyword>
<evidence type="ECO:0000313" key="1">
    <source>
        <dbReference type="EMBL" id="PRC91922.1"/>
    </source>
</evidence>
<gene>
    <name evidence="1" type="ORF">S2091_3264</name>
</gene>
<sequence>MLRLVVELPPSWVDLSSENADGPSTFIKEDPESTGALQISIQAEYHGGTIPNPIPEQLVSYAEGIVNKNAHVQIRGRSTGKCKMGTYGTVLASLLRHSWCQIWVLSNGNDFVLASHTSVDEPSEAEVNEASWVVKNISLQAIPVGL</sequence>
<reference evidence="1 2" key="1">
    <citation type="submission" date="2018-02" db="EMBL/GenBank/DDBJ databases">
        <title>Solimicrobium silvestre gen. nov., sp. nov., isolated from alpine forest soil.</title>
        <authorList>
            <person name="Margesin R."/>
            <person name="Albuquerque L."/>
            <person name="Zhang D.-C."/>
            <person name="Froufe H.J.C."/>
            <person name="Severino R."/>
            <person name="Roxo I."/>
            <person name="Egas C."/>
            <person name="Da Costa M.S."/>
        </authorList>
    </citation>
    <scope>NUCLEOTIDE SEQUENCE [LARGE SCALE GENOMIC DNA]</scope>
    <source>
        <strain evidence="1 2">S20-91</strain>
    </source>
</reference>
<dbReference type="Proteomes" id="UP000237839">
    <property type="component" value="Unassembled WGS sequence"/>
</dbReference>
<dbReference type="EMBL" id="PUGF01000017">
    <property type="protein sequence ID" value="PRC91922.1"/>
    <property type="molecule type" value="Genomic_DNA"/>
</dbReference>
<organism evidence="1 2">
    <name type="scientific">Solimicrobium silvestre</name>
    <dbReference type="NCBI Taxonomy" id="2099400"/>
    <lineage>
        <taxon>Bacteria</taxon>
        <taxon>Pseudomonadati</taxon>
        <taxon>Pseudomonadota</taxon>
        <taxon>Betaproteobacteria</taxon>
        <taxon>Burkholderiales</taxon>
        <taxon>Oxalobacteraceae</taxon>
        <taxon>Solimicrobium</taxon>
    </lineage>
</organism>
<proteinExistence type="predicted"/>
<accession>A0A2S9GW27</accession>